<dbReference type="InterPro" id="IPR043131">
    <property type="entry name" value="BCAT-like_N"/>
</dbReference>
<dbReference type="Gene3D" id="2.60.200.40">
    <property type="match status" value="1"/>
</dbReference>
<dbReference type="PANTHER" id="PTHR48106">
    <property type="entry name" value="QUINONE OXIDOREDUCTASE PIG3-RELATED"/>
    <property type="match status" value="1"/>
</dbReference>
<evidence type="ECO:0000256" key="1">
    <source>
        <dbReference type="ARBA" id="ARBA00022857"/>
    </source>
</evidence>
<dbReference type="GO" id="GO:0016651">
    <property type="term" value="F:oxidoreductase activity, acting on NAD(P)H"/>
    <property type="evidence" value="ECO:0007669"/>
    <property type="project" value="TreeGrafter"/>
</dbReference>
<dbReference type="Proteomes" id="UP000008983">
    <property type="component" value="Unassembled WGS sequence"/>
</dbReference>
<dbReference type="SUPFAM" id="SSF111331">
    <property type="entry name" value="NAD kinase/diacylglycerol kinase-like"/>
    <property type="match status" value="1"/>
</dbReference>
<dbReference type="eggNOG" id="KOG1116">
    <property type="taxonomic scope" value="Eukaryota"/>
</dbReference>
<keyword evidence="5" id="KW-1185">Reference proteome</keyword>
<dbReference type="Gene3D" id="3.90.180.10">
    <property type="entry name" value="Medium-chain alcohol dehydrogenases, catalytic domain"/>
    <property type="match status" value="1"/>
</dbReference>
<sequence length="886" mass="100604">MLAFYSSDLDLIIEDSAYMLIPLDDRLINRCHGIFDSMQIKKYRFHRLQQHLDRFQASATKVGIQLPLSIEEIKQKMIELSQFSYIKLQQCSDINLQDINLNMRIWLSSGKGDFGIYSFDKQPIFYCCTFIPNTNVEILNKGVKEYCVQLGEQQENMIKSAKSTNYLENAIIANTSKQKGGYQGLKIDENGNVLEAAMANIGIVLKNQEFWTPPGEKIVEGTTLKKCFQFMKEELIPKKIINQIQIKYFNLDFIFKNAIEVILFGGDKIIPVLSINDIFIGDGNKGVVCENIQKWYINQGGEDEGDEEIDLNMNKEQLLDYKGLISVSGDGLPHEIINGLFKRNDRDEILDYIGLGILPGGSGNAIISSILYQIQEPRTLECAAYQICKGVFHKMDIFKFQCSQNQHFYGVLSVAWSYICDCDLNSEHLRFLSDLRFDVFGVYRAIFQKNYKGKLSFTCQNIDALPPLEQSLENNEDWKHIENEFKYFMLMNTPMITKDYVCAPLCKIDDGFLDLQYVSKNEGWWQFVKFVLKFQSGQHFQKNSGIKFSHQKIKAFRLEDLGSGHGQFSIDGEKYENIPALQPNQVLIKVESAPINPSDLLFIQNKYPHQRKAPCVAGFEGSGTVVKSGGNDIADSLVGKNVSFITTSEQGSYSEYTIVEAQYAIEIKGDISFNQASTSFVNPFTVIGMLQTVQQKNVKAVVHSAAASALGKMFVRYFQKNNIKVINVVRREEQVKELEKEGAEIILNSEKEDFKVKIKELAVKNNATIFFDAVGGKLTGQVLENMPDGSTAYIYGILDQEPVQVSQQEFVFQEKTVTGWWLKKHLAQVGIQGFQFMAQEMQTLLGSLLKTEIQGEFSLNQGNQAIDVYQKNMTKGKVIIKPQLYK</sequence>
<dbReference type="Gene3D" id="3.40.50.720">
    <property type="entry name" value="NAD(P)-binding Rossmann-like Domain"/>
    <property type="match status" value="1"/>
</dbReference>
<dbReference type="CDD" id="cd08291">
    <property type="entry name" value="ETR_like_1"/>
    <property type="match status" value="1"/>
</dbReference>
<feature type="domain" description="DAGKc" evidence="3">
    <location>
        <begin position="320"/>
        <end position="405"/>
    </location>
</feature>
<accession>G0QVG8</accession>
<dbReference type="EMBL" id="GL983944">
    <property type="protein sequence ID" value="EGR30778.1"/>
    <property type="molecule type" value="Genomic_DNA"/>
</dbReference>
<dbReference type="PANTHER" id="PTHR48106:SF18">
    <property type="entry name" value="QUINONE OXIDOREDUCTASE PIG3"/>
    <property type="match status" value="1"/>
</dbReference>
<dbReference type="STRING" id="857967.G0QVG8"/>
<dbReference type="InterPro" id="IPR020843">
    <property type="entry name" value="ER"/>
</dbReference>
<evidence type="ECO:0000256" key="2">
    <source>
        <dbReference type="ARBA" id="ARBA00023002"/>
    </source>
</evidence>
<dbReference type="SUPFAM" id="SSF56752">
    <property type="entry name" value="D-aminoacid aminotransferase-like PLP-dependent enzymes"/>
    <property type="match status" value="1"/>
</dbReference>
<dbReference type="InterPro" id="IPR011032">
    <property type="entry name" value="GroES-like_sf"/>
</dbReference>
<dbReference type="OrthoDB" id="25921at2759"/>
<dbReference type="SUPFAM" id="SSF51735">
    <property type="entry name" value="NAD(P)-binding Rossmann-fold domains"/>
    <property type="match status" value="1"/>
</dbReference>
<keyword evidence="2 4" id="KW-0560">Oxidoreductase</keyword>
<dbReference type="InterPro" id="IPR036291">
    <property type="entry name" value="NAD(P)-bd_dom_sf"/>
</dbReference>
<dbReference type="InterPro" id="IPR043132">
    <property type="entry name" value="BCAT-like_C"/>
</dbReference>
<dbReference type="EC" id="2.6.1.21" evidence="4"/>
<dbReference type="AlphaFoldDB" id="G0QVG8"/>
<proteinExistence type="predicted"/>
<dbReference type="SUPFAM" id="SSF50129">
    <property type="entry name" value="GroES-like"/>
    <property type="match status" value="1"/>
</dbReference>
<dbReference type="Pfam" id="PF00107">
    <property type="entry name" value="ADH_zinc_N"/>
    <property type="match status" value="1"/>
</dbReference>
<dbReference type="GO" id="GO:0047810">
    <property type="term" value="F:D-alanine-2-oxoglutarate aminotransferase activity"/>
    <property type="evidence" value="ECO:0007669"/>
    <property type="project" value="UniProtKB-EC"/>
</dbReference>
<dbReference type="eggNOG" id="KOG0975">
    <property type="taxonomic scope" value="Eukaryota"/>
</dbReference>
<keyword evidence="4" id="KW-0808">Transferase</keyword>
<reference evidence="4 5" key="1">
    <citation type="submission" date="2011-07" db="EMBL/GenBank/DDBJ databases">
        <authorList>
            <person name="Coyne R."/>
            <person name="Brami D."/>
            <person name="Johnson J."/>
            <person name="Hostetler J."/>
            <person name="Hannick L."/>
            <person name="Clark T."/>
            <person name="Cassidy-Hanley D."/>
            <person name="Inman J."/>
        </authorList>
    </citation>
    <scope>NUCLEOTIDE SEQUENCE [LARGE SCALE GENOMIC DNA]</scope>
    <source>
        <strain evidence="4 5">G5</strain>
    </source>
</reference>
<dbReference type="eggNOG" id="KOG0025">
    <property type="taxonomic scope" value="Eukaryota"/>
</dbReference>
<dbReference type="InterPro" id="IPR017438">
    <property type="entry name" value="ATP-NAD_kinase_N"/>
</dbReference>
<dbReference type="Gene3D" id="3.20.10.10">
    <property type="entry name" value="D-amino Acid Aminotransferase, subunit A, domain 2"/>
    <property type="match status" value="1"/>
</dbReference>
<dbReference type="Pfam" id="PF00781">
    <property type="entry name" value="DAGK_cat"/>
    <property type="match status" value="1"/>
</dbReference>
<evidence type="ECO:0000313" key="5">
    <source>
        <dbReference type="Proteomes" id="UP000008983"/>
    </source>
</evidence>
<dbReference type="InterPro" id="IPR016064">
    <property type="entry name" value="NAD/diacylglycerol_kinase_sf"/>
</dbReference>
<gene>
    <name evidence="4" type="ORF">IMG5_123650</name>
</gene>
<protein>
    <submittedName>
        <fullName evidence="4">Zinc-binding dehydrogenase family protein, putative</fullName>
        <ecNumber evidence="4">1.3.1.74</ecNumber>
        <ecNumber evidence="4">2.6.1.21</ecNumber>
        <ecNumber evidence="4">2.7.1.91</ecNumber>
    </submittedName>
</protein>
<evidence type="ECO:0000259" key="3">
    <source>
        <dbReference type="PROSITE" id="PS50146"/>
    </source>
</evidence>
<dbReference type="Gene3D" id="3.40.50.10330">
    <property type="entry name" value="Probable inorganic polyphosphate/atp-NAD kinase, domain 1"/>
    <property type="match status" value="1"/>
</dbReference>
<dbReference type="InterPro" id="IPR013149">
    <property type="entry name" value="ADH-like_C"/>
</dbReference>
<dbReference type="Gene3D" id="3.30.470.10">
    <property type="match status" value="1"/>
</dbReference>
<dbReference type="Pfam" id="PF01063">
    <property type="entry name" value="Aminotran_4"/>
    <property type="match status" value="1"/>
</dbReference>
<organism evidence="4 5">
    <name type="scientific">Ichthyophthirius multifiliis</name>
    <name type="common">White spot disease agent</name>
    <name type="synonym">Ich</name>
    <dbReference type="NCBI Taxonomy" id="5932"/>
    <lineage>
        <taxon>Eukaryota</taxon>
        <taxon>Sar</taxon>
        <taxon>Alveolata</taxon>
        <taxon>Ciliophora</taxon>
        <taxon>Intramacronucleata</taxon>
        <taxon>Oligohymenophorea</taxon>
        <taxon>Hymenostomatida</taxon>
        <taxon>Ophryoglenina</taxon>
        <taxon>Ichthyophthirius</taxon>
    </lineage>
</organism>
<evidence type="ECO:0000313" key="4">
    <source>
        <dbReference type="EMBL" id="EGR30778.1"/>
    </source>
</evidence>
<dbReference type="GO" id="GO:0032440">
    <property type="term" value="F:2-alkenal reductase [NAD(P)H] activity"/>
    <property type="evidence" value="ECO:0007669"/>
    <property type="project" value="UniProtKB-EC"/>
</dbReference>
<dbReference type="RefSeq" id="XP_004032365.1">
    <property type="nucleotide sequence ID" value="XM_004032317.1"/>
</dbReference>
<dbReference type="GO" id="GO:0070402">
    <property type="term" value="F:NADPH binding"/>
    <property type="evidence" value="ECO:0007669"/>
    <property type="project" value="TreeGrafter"/>
</dbReference>
<dbReference type="EC" id="2.7.1.91" evidence="4"/>
<dbReference type="Pfam" id="PF08240">
    <property type="entry name" value="ADH_N"/>
    <property type="match status" value="1"/>
</dbReference>
<dbReference type="InterPro" id="IPR001544">
    <property type="entry name" value="Aminotrans_IV"/>
</dbReference>
<dbReference type="PROSITE" id="PS50146">
    <property type="entry name" value="DAGK"/>
    <property type="match status" value="1"/>
</dbReference>
<dbReference type="InParanoid" id="G0QVG8"/>
<dbReference type="SMART" id="SM00829">
    <property type="entry name" value="PKS_ER"/>
    <property type="match status" value="1"/>
</dbReference>
<dbReference type="GO" id="GO:0008481">
    <property type="term" value="F:sphingosine kinase activity"/>
    <property type="evidence" value="ECO:0007669"/>
    <property type="project" value="UniProtKB-EC"/>
</dbReference>
<name>G0QVG8_ICHMU</name>
<dbReference type="InterPro" id="IPR001206">
    <property type="entry name" value="Diacylglycerol_kinase_cat_dom"/>
</dbReference>
<keyword evidence="1" id="KW-0521">NADP</keyword>
<dbReference type="InterPro" id="IPR036038">
    <property type="entry name" value="Aminotransferase-like"/>
</dbReference>
<dbReference type="EC" id="1.3.1.74" evidence="4"/>
<dbReference type="GeneID" id="14906908"/>
<dbReference type="InterPro" id="IPR013154">
    <property type="entry name" value="ADH-like_N"/>
</dbReference>
<keyword evidence="4" id="KW-0032">Aminotransferase</keyword>